<evidence type="ECO:0000256" key="2">
    <source>
        <dbReference type="ARBA" id="ARBA00022692"/>
    </source>
</evidence>
<feature type="transmembrane region" description="Helical" evidence="5">
    <location>
        <begin position="12"/>
        <end position="33"/>
    </location>
</feature>
<evidence type="ECO:0008006" key="8">
    <source>
        <dbReference type="Google" id="ProtNLM"/>
    </source>
</evidence>
<evidence type="ECO:0000256" key="3">
    <source>
        <dbReference type="ARBA" id="ARBA00022989"/>
    </source>
</evidence>
<keyword evidence="3 5" id="KW-1133">Transmembrane helix</keyword>
<dbReference type="PANTHER" id="PTHR10250">
    <property type="entry name" value="MICROSOMAL GLUTATHIONE S-TRANSFERASE"/>
    <property type="match status" value="1"/>
</dbReference>
<dbReference type="InterPro" id="IPR050997">
    <property type="entry name" value="MAPEG"/>
</dbReference>
<organism evidence="6 7">
    <name type="scientific">Leucocoprinus birnbaumii</name>
    <dbReference type="NCBI Taxonomy" id="56174"/>
    <lineage>
        <taxon>Eukaryota</taxon>
        <taxon>Fungi</taxon>
        <taxon>Dikarya</taxon>
        <taxon>Basidiomycota</taxon>
        <taxon>Agaricomycotina</taxon>
        <taxon>Agaricomycetes</taxon>
        <taxon>Agaricomycetidae</taxon>
        <taxon>Agaricales</taxon>
        <taxon>Agaricineae</taxon>
        <taxon>Agaricaceae</taxon>
        <taxon>Leucocoprinus</taxon>
    </lineage>
</organism>
<comment type="caution">
    <text evidence="6">The sequence shown here is derived from an EMBL/GenBank/DDBJ whole genome shotgun (WGS) entry which is preliminary data.</text>
</comment>
<dbReference type="PANTHER" id="PTHR10250:SF26">
    <property type="entry name" value="GLUTATHIONE S-TRANSFERASE 3, MITOCHONDRIAL"/>
    <property type="match status" value="1"/>
</dbReference>
<protein>
    <recommendedName>
        <fullName evidence="8">Microsomal glutathione S-transferase 3</fullName>
    </recommendedName>
</protein>
<feature type="transmembrane region" description="Helical" evidence="5">
    <location>
        <begin position="118"/>
        <end position="137"/>
    </location>
</feature>
<gene>
    <name evidence="6" type="ORF">NP233_g4682</name>
</gene>
<dbReference type="GO" id="GO:0005783">
    <property type="term" value="C:endoplasmic reticulum"/>
    <property type="evidence" value="ECO:0007669"/>
    <property type="project" value="TreeGrafter"/>
</dbReference>
<evidence type="ECO:0000313" key="7">
    <source>
        <dbReference type="Proteomes" id="UP001213000"/>
    </source>
</evidence>
<dbReference type="GO" id="GO:0004364">
    <property type="term" value="F:glutathione transferase activity"/>
    <property type="evidence" value="ECO:0007669"/>
    <property type="project" value="TreeGrafter"/>
</dbReference>
<dbReference type="EMBL" id="JANIEX010000258">
    <property type="protein sequence ID" value="KAJ3570010.1"/>
    <property type="molecule type" value="Genomic_DNA"/>
</dbReference>
<dbReference type="Gene3D" id="1.20.120.550">
    <property type="entry name" value="Membrane associated eicosanoid/glutathione metabolism-like domain"/>
    <property type="match status" value="1"/>
</dbReference>
<dbReference type="GO" id="GO:0004602">
    <property type="term" value="F:glutathione peroxidase activity"/>
    <property type="evidence" value="ECO:0007669"/>
    <property type="project" value="TreeGrafter"/>
</dbReference>
<evidence type="ECO:0000256" key="1">
    <source>
        <dbReference type="ARBA" id="ARBA00004141"/>
    </source>
</evidence>
<dbReference type="Pfam" id="PF01124">
    <property type="entry name" value="MAPEG"/>
    <property type="match status" value="1"/>
</dbReference>
<evidence type="ECO:0000256" key="4">
    <source>
        <dbReference type="ARBA" id="ARBA00023136"/>
    </source>
</evidence>
<dbReference type="GO" id="GO:0016020">
    <property type="term" value="C:membrane"/>
    <property type="evidence" value="ECO:0007669"/>
    <property type="project" value="UniProtKB-SubCell"/>
</dbReference>
<keyword evidence="2 5" id="KW-0812">Transmembrane</keyword>
<evidence type="ECO:0000256" key="5">
    <source>
        <dbReference type="SAM" id="Phobius"/>
    </source>
</evidence>
<dbReference type="InterPro" id="IPR023352">
    <property type="entry name" value="MAPEG-like_dom_sf"/>
</dbReference>
<dbReference type="SUPFAM" id="SSF161084">
    <property type="entry name" value="MAPEG domain-like"/>
    <property type="match status" value="1"/>
</dbReference>
<name>A0AAD5VUU3_9AGAR</name>
<dbReference type="Proteomes" id="UP001213000">
    <property type="component" value="Unassembled WGS sequence"/>
</dbReference>
<dbReference type="InterPro" id="IPR001129">
    <property type="entry name" value="Membr-assoc_MAPEG"/>
</dbReference>
<keyword evidence="7" id="KW-1185">Reference proteome</keyword>
<keyword evidence="4 5" id="KW-0472">Membrane</keyword>
<comment type="subcellular location">
    <subcellularLocation>
        <location evidence="1">Membrane</location>
        <topology evidence="1">Multi-pass membrane protein</topology>
    </subcellularLocation>
</comment>
<sequence>MPATFTIPDDYHYVIASLSLPALVCWWQVLTVIKWRARAKIDYPQMYADRAQIEANKNAHIFNCAQHAQQRMENSSTAITGLEYPILAASVCTFWTLARIPYTLGYLTGDPSKRTQYGAAPGFGCNMIFAPIALFVAGKRLYEAKC</sequence>
<feature type="transmembrane region" description="Helical" evidence="5">
    <location>
        <begin position="78"/>
        <end position="98"/>
    </location>
</feature>
<proteinExistence type="predicted"/>
<evidence type="ECO:0000313" key="6">
    <source>
        <dbReference type="EMBL" id="KAJ3570010.1"/>
    </source>
</evidence>
<accession>A0AAD5VUU3</accession>
<dbReference type="GO" id="GO:0005635">
    <property type="term" value="C:nuclear envelope"/>
    <property type="evidence" value="ECO:0007669"/>
    <property type="project" value="TreeGrafter"/>
</dbReference>
<reference evidence="6" key="1">
    <citation type="submission" date="2022-07" db="EMBL/GenBank/DDBJ databases">
        <title>Genome Sequence of Leucocoprinus birnbaumii.</title>
        <authorList>
            <person name="Buettner E."/>
        </authorList>
    </citation>
    <scope>NUCLEOTIDE SEQUENCE</scope>
    <source>
        <strain evidence="6">VT141</strain>
    </source>
</reference>
<dbReference type="AlphaFoldDB" id="A0AAD5VUU3"/>